<keyword evidence="4" id="KW-0472">Membrane</keyword>
<dbReference type="EMBL" id="CP011367">
    <property type="protein sequence ID" value="AKJ96080.1"/>
    <property type="molecule type" value="Genomic_DNA"/>
</dbReference>
<evidence type="ECO:0000256" key="2">
    <source>
        <dbReference type="ARBA" id="ARBA00022692"/>
    </source>
</evidence>
<evidence type="ECO:0000259" key="5">
    <source>
        <dbReference type="Pfam" id="PF04357"/>
    </source>
</evidence>
<dbReference type="OrthoDB" id="5555605at2"/>
<organism evidence="6 7">
    <name type="scientific">Thioalkalivibrio versutus</name>
    <dbReference type="NCBI Taxonomy" id="106634"/>
    <lineage>
        <taxon>Bacteria</taxon>
        <taxon>Pseudomonadati</taxon>
        <taxon>Pseudomonadota</taxon>
        <taxon>Gammaproteobacteria</taxon>
        <taxon>Chromatiales</taxon>
        <taxon>Ectothiorhodospiraceae</taxon>
        <taxon>Thioalkalivibrio</taxon>
    </lineage>
</organism>
<dbReference type="RefSeq" id="WP_047251713.1">
    <property type="nucleotide sequence ID" value="NZ_CP011367.1"/>
</dbReference>
<keyword evidence="3" id="KW-1133">Transmembrane helix</keyword>
<evidence type="ECO:0000313" key="6">
    <source>
        <dbReference type="EMBL" id="AKJ96080.1"/>
    </source>
</evidence>
<evidence type="ECO:0000313" key="7">
    <source>
        <dbReference type="Proteomes" id="UP000064201"/>
    </source>
</evidence>
<dbReference type="GO" id="GO:0097347">
    <property type="term" value="C:TAM protein secretion complex"/>
    <property type="evidence" value="ECO:0007669"/>
    <property type="project" value="TreeGrafter"/>
</dbReference>
<dbReference type="STRING" id="106634.TVD_12270"/>
<sequence length="1379" mass="148617">MRGTLWGLSTVLTLVIILLGTLGALLATESGTRWLVEQGERLAPVEFRIDRVEGTLFTELHLHGLHLALPDGPVIDLPTGRVGISARSLLRGELNIRILAATGLRVDLPPPDPDAPPADEPFALPDSFRLPLAVRLGQLQVEDMEILLAGEPLASITRLTADARASGSRIELHALELDMPEVRARLAGSLEADGDYPVHLRGQWQAPLPVALAEGLGTDEARGKLEITGALRERVQLEHDLRAGIELNLQANAHELFTTPALELAAQWRPFTYHLDAEQDIALEGGRLDLQGTPEDWALTLQTAATLTPWPRLVLNTRAHGDLESVEIEALDIDSEAGRVTLAGPVRFVDALDWDLTLEAEDLTTSGMGLEFDAAVERLKGRLQGTLPLGTDTPPLAALDASVTLDELTGHYEGEPITGSLNAWLVDGQARIEDTHLTIRDTAQLDLNASATGLAGDLSDPDHRLVFDLGLDLEAPDLARLHSELDGQIEQLRLVLDGNYAPASGALSAQLGLDPLRTRLRGIDITGDARIALTETGGKIERLQFATDTGARLALNGDLDWSEGLRWDLALEGDGLDPSLVVAEAPGQIALALLSQGHLDADGTPRVQAQLQRLEGTLRDQPVSGQGQLQLEGEHLRVDQLDLALGRNTLTAHGEWTEALDFELRLDAPELDRVWPDLAGRLELDAHITGEPDRPRVAARGTGAGLRLADITLEQLELGADAGLEVAAPAEIDLRLTGLGLADGTRVETLRLGASGRIDGHRVTLAADAGDLGSLDLALQGELNPDTLHWRGQIARLELDQPAGGPWQLTEPVALEGGPEDARLERLCLARDDGRLCVEGDWGAATGAEFAADARAVDLAWLDPFLPPELAIAGQLNADASGRMEADGTVTADLTVTPTDGHLVVRDEDGDLEEVPYRDVRLTARVRDRDVDASLRLDFLDGGTARSDIQLRPDGDDLRIDGDFDAHLDNLSWLAALSPEIQRLRGSLNARLDFGGRLDAPLVEGEVAFRDGGVLIPEAGIDIVIPEITARVVSAEQLTLTGRLESGDGGIDLDGHVDLADAGPRAELSLTGEDFLVVNRIDAEARITPDLQLVFTPDDGIRVRGEVFLPWARIRPPDLPPGAIRVSGDEIILGEEITEAQGLKTDIRIRIRLGDEVRFDGFGLTARFAGEVDVEEVTGQPTQLFGEITIPEGEYSDYGQDLRVERGSLVFQGPAENPELDLRAVRTVREYNVTVGLEIRGTPNNLSSRVISDPPMDETEAMSYLLTGRPLSGASQSDGNMIAAAAAAYGLEQGAVITERIGRELGLDEVELDTEGGLDESALTLGLYLSPRLLLRYSIGLFDNTSKVLLRYELTRNLSVETASGTTEQSVDLIYRFER</sequence>
<evidence type="ECO:0000256" key="3">
    <source>
        <dbReference type="ARBA" id="ARBA00022989"/>
    </source>
</evidence>
<dbReference type="PANTHER" id="PTHR36985">
    <property type="entry name" value="TRANSLOCATION AND ASSEMBLY MODULE SUBUNIT TAMB"/>
    <property type="match status" value="1"/>
</dbReference>
<protein>
    <recommendedName>
        <fullName evidence="5">Translocation and assembly module TamB C-terminal domain-containing protein</fullName>
    </recommendedName>
</protein>
<keyword evidence="7" id="KW-1185">Reference proteome</keyword>
<gene>
    <name evidence="6" type="ORF">TVD_12270</name>
</gene>
<accession>A0A0G3G4A7</accession>
<reference evidence="6 7" key="1">
    <citation type="submission" date="2015-04" db="EMBL/GenBank/DDBJ databases">
        <title>Complete Sequence for the Genome of the Thioalkalivibrio versutus D301.</title>
        <authorList>
            <person name="Mu T."/>
            <person name="Zhou J."/>
            <person name="Xu X."/>
        </authorList>
    </citation>
    <scope>NUCLEOTIDE SEQUENCE [LARGE SCALE GENOMIC DNA]</scope>
    <source>
        <strain evidence="6 7">D301</strain>
    </source>
</reference>
<dbReference type="PATRIC" id="fig|106634.4.peg.2501"/>
<evidence type="ECO:0000256" key="1">
    <source>
        <dbReference type="ARBA" id="ARBA00004167"/>
    </source>
</evidence>
<dbReference type="InterPro" id="IPR007452">
    <property type="entry name" value="TamB_C"/>
</dbReference>
<comment type="subcellular location">
    <subcellularLocation>
        <location evidence="1">Membrane</location>
        <topology evidence="1">Single-pass membrane protein</topology>
    </subcellularLocation>
</comment>
<dbReference type="GO" id="GO:0005886">
    <property type="term" value="C:plasma membrane"/>
    <property type="evidence" value="ECO:0007669"/>
    <property type="project" value="InterPro"/>
</dbReference>
<dbReference type="KEGG" id="tvr:TVD_12270"/>
<evidence type="ECO:0000256" key="4">
    <source>
        <dbReference type="ARBA" id="ARBA00023136"/>
    </source>
</evidence>
<feature type="domain" description="Translocation and assembly module TamB C-terminal" evidence="5">
    <location>
        <begin position="1046"/>
        <end position="1378"/>
    </location>
</feature>
<proteinExistence type="predicted"/>
<dbReference type="Pfam" id="PF04357">
    <property type="entry name" value="TamB"/>
    <property type="match status" value="1"/>
</dbReference>
<name>A0A0G3G4A7_9GAMM</name>
<dbReference type="PANTHER" id="PTHR36985:SF1">
    <property type="entry name" value="TRANSLOCATION AND ASSEMBLY MODULE SUBUNIT TAMB"/>
    <property type="match status" value="1"/>
</dbReference>
<keyword evidence="2" id="KW-0812">Transmembrane</keyword>
<dbReference type="Proteomes" id="UP000064201">
    <property type="component" value="Chromosome"/>
</dbReference>
<dbReference type="GO" id="GO:0009306">
    <property type="term" value="P:protein secretion"/>
    <property type="evidence" value="ECO:0007669"/>
    <property type="project" value="InterPro"/>
</dbReference>